<protein>
    <submittedName>
        <fullName evidence="2">Uncharacterized protein</fullName>
    </submittedName>
</protein>
<dbReference type="RefSeq" id="XP_066918453.1">
    <property type="nucleotide sequence ID" value="XM_067062352.1"/>
</dbReference>
<keyword evidence="3" id="KW-1185">Reference proteome</keyword>
<dbReference type="AlphaFoldDB" id="A0A7M5UY97"/>
<dbReference type="Proteomes" id="UP000594262">
    <property type="component" value="Unplaced"/>
</dbReference>
<evidence type="ECO:0000313" key="3">
    <source>
        <dbReference type="Proteomes" id="UP000594262"/>
    </source>
</evidence>
<evidence type="ECO:0000256" key="1">
    <source>
        <dbReference type="SAM" id="SignalP"/>
    </source>
</evidence>
<dbReference type="GeneID" id="136805789"/>
<feature type="chain" id="PRO_5029655472" evidence="1">
    <location>
        <begin position="26"/>
        <end position="119"/>
    </location>
</feature>
<feature type="signal peptide" evidence="1">
    <location>
        <begin position="1"/>
        <end position="25"/>
    </location>
</feature>
<keyword evidence="1" id="KW-0732">Signal</keyword>
<accession>A0A7M5UY97</accession>
<reference evidence="2" key="1">
    <citation type="submission" date="2021-01" db="UniProtKB">
        <authorList>
            <consortium name="EnsemblMetazoa"/>
        </authorList>
    </citation>
    <scope>IDENTIFICATION</scope>
</reference>
<sequence>MVSKFSSGFLLASLLLMVLVITAQARPTKQNNQGVCNLMKKCTEELDCQTSSTLSDGCFCKRRGQCKCSPKNGRCMPDMSKQLSKSSSVKRGKLLKSQITKQWTGSRTITRYLFIVASK</sequence>
<proteinExistence type="predicted"/>
<organism evidence="2 3">
    <name type="scientific">Clytia hemisphaerica</name>
    <dbReference type="NCBI Taxonomy" id="252671"/>
    <lineage>
        <taxon>Eukaryota</taxon>
        <taxon>Metazoa</taxon>
        <taxon>Cnidaria</taxon>
        <taxon>Hydrozoa</taxon>
        <taxon>Hydroidolina</taxon>
        <taxon>Leptothecata</taxon>
        <taxon>Obeliida</taxon>
        <taxon>Clytiidae</taxon>
        <taxon>Clytia</taxon>
    </lineage>
</organism>
<dbReference type="EnsemblMetazoa" id="CLYHEMT000437.1">
    <property type="protein sequence ID" value="CLYHEMP000437.1"/>
    <property type="gene ID" value="CLYHEMG000437"/>
</dbReference>
<evidence type="ECO:0000313" key="2">
    <source>
        <dbReference type="EnsemblMetazoa" id="CLYHEMP000437.1"/>
    </source>
</evidence>
<name>A0A7M5UY97_9CNID</name>